<feature type="domain" description="HTH lysR-type" evidence="5">
    <location>
        <begin position="2"/>
        <end position="59"/>
    </location>
</feature>
<dbReference type="InterPro" id="IPR005119">
    <property type="entry name" value="LysR_subst-bd"/>
</dbReference>
<evidence type="ECO:0000256" key="1">
    <source>
        <dbReference type="ARBA" id="ARBA00009437"/>
    </source>
</evidence>
<dbReference type="Gene3D" id="1.10.10.10">
    <property type="entry name" value="Winged helix-like DNA-binding domain superfamily/Winged helix DNA-binding domain"/>
    <property type="match status" value="1"/>
</dbReference>
<dbReference type="EMBL" id="BPQQ01000058">
    <property type="protein sequence ID" value="GJE02573.1"/>
    <property type="molecule type" value="Genomic_DNA"/>
</dbReference>
<reference evidence="6" key="2">
    <citation type="submission" date="2021-08" db="EMBL/GenBank/DDBJ databases">
        <authorList>
            <person name="Tani A."/>
            <person name="Ola A."/>
            <person name="Ogura Y."/>
            <person name="Katsura K."/>
            <person name="Hayashi T."/>
        </authorList>
    </citation>
    <scope>NUCLEOTIDE SEQUENCE</scope>
    <source>
        <strain evidence="6">DSM 17168</strain>
    </source>
</reference>
<evidence type="ECO:0000256" key="3">
    <source>
        <dbReference type="ARBA" id="ARBA00023125"/>
    </source>
</evidence>
<evidence type="ECO:0000259" key="5">
    <source>
        <dbReference type="PROSITE" id="PS50931"/>
    </source>
</evidence>
<dbReference type="InterPro" id="IPR000847">
    <property type="entry name" value="LysR_HTH_N"/>
</dbReference>
<accession>A0ABQ4SKZ1</accession>
<dbReference type="Gene3D" id="3.40.190.10">
    <property type="entry name" value="Periplasmic binding protein-like II"/>
    <property type="match status" value="2"/>
</dbReference>
<reference evidence="6" key="1">
    <citation type="journal article" date="2021" name="Front. Microbiol.">
        <title>Comprehensive Comparative Genomics and Phenotyping of Methylobacterium Species.</title>
        <authorList>
            <person name="Alessa O."/>
            <person name="Ogura Y."/>
            <person name="Fujitani Y."/>
            <person name="Takami H."/>
            <person name="Hayashi T."/>
            <person name="Sahin N."/>
            <person name="Tani A."/>
        </authorList>
    </citation>
    <scope>NUCLEOTIDE SEQUENCE</scope>
    <source>
        <strain evidence="6">DSM 17168</strain>
    </source>
</reference>
<name>A0ABQ4SKZ1_9HYPH</name>
<dbReference type="Proteomes" id="UP001055153">
    <property type="component" value="Unassembled WGS sequence"/>
</dbReference>
<evidence type="ECO:0000313" key="6">
    <source>
        <dbReference type="EMBL" id="GJE02573.1"/>
    </source>
</evidence>
<dbReference type="SUPFAM" id="SSF53850">
    <property type="entry name" value="Periplasmic binding protein-like II"/>
    <property type="match status" value="1"/>
</dbReference>
<dbReference type="PROSITE" id="PS50931">
    <property type="entry name" value="HTH_LYSR"/>
    <property type="match status" value="1"/>
</dbReference>
<evidence type="ECO:0000256" key="2">
    <source>
        <dbReference type="ARBA" id="ARBA00023015"/>
    </source>
</evidence>
<keyword evidence="4" id="KW-0804">Transcription</keyword>
<keyword evidence="3" id="KW-0238">DNA-binding</keyword>
<dbReference type="InterPro" id="IPR036388">
    <property type="entry name" value="WH-like_DNA-bd_sf"/>
</dbReference>
<dbReference type="SUPFAM" id="SSF46785">
    <property type="entry name" value="Winged helix' DNA-binding domain"/>
    <property type="match status" value="1"/>
</dbReference>
<comment type="similarity">
    <text evidence="1">Belongs to the LysR transcriptional regulatory family.</text>
</comment>
<dbReference type="CDD" id="cd08447">
    <property type="entry name" value="PBP2_LTTR_aromatics_like_1"/>
    <property type="match status" value="1"/>
</dbReference>
<dbReference type="PANTHER" id="PTHR30346:SF0">
    <property type="entry name" value="HCA OPERON TRANSCRIPTIONAL ACTIVATOR HCAR"/>
    <property type="match status" value="1"/>
</dbReference>
<comment type="caution">
    <text evidence="6">The sequence shown here is derived from an EMBL/GenBank/DDBJ whole genome shotgun (WGS) entry which is preliminary data.</text>
</comment>
<organism evidence="6 7">
    <name type="scientific">Methylobacterium isbiliense</name>
    <dbReference type="NCBI Taxonomy" id="315478"/>
    <lineage>
        <taxon>Bacteria</taxon>
        <taxon>Pseudomonadati</taxon>
        <taxon>Pseudomonadota</taxon>
        <taxon>Alphaproteobacteria</taxon>
        <taxon>Hyphomicrobiales</taxon>
        <taxon>Methylobacteriaceae</taxon>
        <taxon>Methylobacterium</taxon>
    </lineage>
</organism>
<proteinExistence type="inferred from homology"/>
<dbReference type="PANTHER" id="PTHR30346">
    <property type="entry name" value="TRANSCRIPTIONAL DUAL REGULATOR HCAR-RELATED"/>
    <property type="match status" value="1"/>
</dbReference>
<protein>
    <submittedName>
        <fullName evidence="6">Hca operon transcriptional activator HcaR</fullName>
    </submittedName>
</protein>
<sequence>MLDFNQLRCFVAVAEELHFGRAAARLNMTQPPLSRQIQVLERVIDAKLLDRTSRSVRLTAAGRSFLPEAQRILHLAGDAAHVARQVAGGRAGVLKLGFTAASAYDFLPRLVAAFRAALPEVTLSLREMVTRAQIEDLLAGRIDVALLRPPVAHPDLVAIRALAEPLVAALPEAHPLAGRADLAPADLQGEPFIAYAPDEARYFHDLAAGLFAEARVQPRVLQQLTQIHSILALVRAGLGLALVPQAAERLRFEDVAFRPLVLARPRPAELFLAWRRDRNDPKTDSPADPLIARLAAIVHGMTEAG</sequence>
<dbReference type="InterPro" id="IPR036390">
    <property type="entry name" value="WH_DNA-bd_sf"/>
</dbReference>
<keyword evidence="2" id="KW-0805">Transcription regulation</keyword>
<dbReference type="Pfam" id="PF00126">
    <property type="entry name" value="HTH_1"/>
    <property type="match status" value="1"/>
</dbReference>
<dbReference type="PRINTS" id="PR00039">
    <property type="entry name" value="HTHLYSR"/>
</dbReference>
<dbReference type="RefSeq" id="WP_238239197.1">
    <property type="nucleotide sequence ID" value="NZ_BPQQ01000058.1"/>
</dbReference>
<evidence type="ECO:0000256" key="4">
    <source>
        <dbReference type="ARBA" id="ARBA00023163"/>
    </source>
</evidence>
<keyword evidence="7" id="KW-1185">Reference proteome</keyword>
<dbReference type="Pfam" id="PF03466">
    <property type="entry name" value="LysR_substrate"/>
    <property type="match status" value="1"/>
</dbReference>
<evidence type="ECO:0000313" key="7">
    <source>
        <dbReference type="Proteomes" id="UP001055153"/>
    </source>
</evidence>
<gene>
    <name evidence="6" type="primary">hcaR_2</name>
    <name evidence="6" type="ORF">GMJLKIPL_4522</name>
</gene>